<keyword evidence="1" id="KW-1133">Transmembrane helix</keyword>
<keyword evidence="1" id="KW-0472">Membrane</keyword>
<dbReference type="AlphaFoldDB" id="A0A5C7ILI3"/>
<name>A0A5C7ILI3_9ROSI</name>
<organism evidence="2 3">
    <name type="scientific">Acer yangbiense</name>
    <dbReference type="NCBI Taxonomy" id="1000413"/>
    <lineage>
        <taxon>Eukaryota</taxon>
        <taxon>Viridiplantae</taxon>
        <taxon>Streptophyta</taxon>
        <taxon>Embryophyta</taxon>
        <taxon>Tracheophyta</taxon>
        <taxon>Spermatophyta</taxon>
        <taxon>Magnoliopsida</taxon>
        <taxon>eudicotyledons</taxon>
        <taxon>Gunneridae</taxon>
        <taxon>Pentapetalae</taxon>
        <taxon>rosids</taxon>
        <taxon>malvids</taxon>
        <taxon>Sapindales</taxon>
        <taxon>Sapindaceae</taxon>
        <taxon>Hippocastanoideae</taxon>
        <taxon>Acereae</taxon>
        <taxon>Acer</taxon>
    </lineage>
</organism>
<reference evidence="3" key="1">
    <citation type="journal article" date="2019" name="Gigascience">
        <title>De novo genome assembly of the endangered Acer yangbiense, a plant species with extremely small populations endemic to Yunnan Province, China.</title>
        <authorList>
            <person name="Yang J."/>
            <person name="Wariss H.M."/>
            <person name="Tao L."/>
            <person name="Zhang R."/>
            <person name="Yun Q."/>
            <person name="Hollingsworth P."/>
            <person name="Dao Z."/>
            <person name="Luo G."/>
            <person name="Guo H."/>
            <person name="Ma Y."/>
            <person name="Sun W."/>
        </authorList>
    </citation>
    <scope>NUCLEOTIDE SEQUENCE [LARGE SCALE GENOMIC DNA]</scope>
    <source>
        <strain evidence="3">cv. Malutang</strain>
    </source>
</reference>
<dbReference type="OrthoDB" id="672819at2759"/>
<accession>A0A5C7ILI3</accession>
<evidence type="ECO:0000313" key="2">
    <source>
        <dbReference type="EMBL" id="TXG70000.1"/>
    </source>
</evidence>
<feature type="transmembrane region" description="Helical" evidence="1">
    <location>
        <begin position="101"/>
        <end position="117"/>
    </location>
</feature>
<comment type="caution">
    <text evidence="2">The sequence shown here is derived from an EMBL/GenBank/DDBJ whole genome shotgun (WGS) entry which is preliminary data.</text>
</comment>
<sequence length="144" mass="16466">MYNNSLSMTRLSLDELKIMEKKASGRGPRSNYGGDYGGNIVDENMIVLRMRIQERKMLERRNKTPSIWMEWEKKYYANNGYNEDVCEVLGFLQNYLINNRPTLALGLIALVALSLIISTGVALFHAIQTAQLMISIIWVISFLS</sequence>
<protein>
    <submittedName>
        <fullName evidence="2">Uncharacterized protein</fullName>
    </submittedName>
</protein>
<dbReference type="PANTHER" id="PTHR33782">
    <property type="entry name" value="OS01G0121600 PROTEIN"/>
    <property type="match status" value="1"/>
</dbReference>
<evidence type="ECO:0000313" key="3">
    <source>
        <dbReference type="Proteomes" id="UP000323000"/>
    </source>
</evidence>
<gene>
    <name evidence="2" type="ORF">EZV62_004935</name>
</gene>
<evidence type="ECO:0000256" key="1">
    <source>
        <dbReference type="SAM" id="Phobius"/>
    </source>
</evidence>
<proteinExistence type="predicted"/>
<dbReference type="PANTHER" id="PTHR33782:SF27">
    <property type="entry name" value="PROTEIN, PUTATIVE-RELATED"/>
    <property type="match status" value="1"/>
</dbReference>
<keyword evidence="3" id="KW-1185">Reference proteome</keyword>
<keyword evidence="1" id="KW-0812">Transmembrane</keyword>
<dbReference type="Proteomes" id="UP000323000">
    <property type="component" value="Chromosome 2"/>
</dbReference>
<dbReference type="EMBL" id="VAHF01000002">
    <property type="protein sequence ID" value="TXG70000.1"/>
    <property type="molecule type" value="Genomic_DNA"/>
</dbReference>